<accession>A0ABD1KF85</accession>
<dbReference type="AlphaFoldDB" id="A0ABD1KF85"/>
<evidence type="ECO:0000256" key="1">
    <source>
        <dbReference type="ARBA" id="ARBA00022614"/>
    </source>
</evidence>
<keyword evidence="7" id="KW-1185">Reference proteome</keyword>
<dbReference type="PROSITE" id="PS51450">
    <property type="entry name" value="LRR"/>
    <property type="match status" value="3"/>
</dbReference>
<feature type="signal peptide" evidence="4">
    <location>
        <begin position="1"/>
        <end position="21"/>
    </location>
</feature>
<keyword evidence="2 4" id="KW-0732">Signal</keyword>
<dbReference type="PANTHER" id="PTHR24373">
    <property type="entry name" value="SLIT RELATED LEUCINE-RICH REPEAT NEURONAL PROTEIN"/>
    <property type="match status" value="1"/>
</dbReference>
<name>A0ABD1KF85_9TELE</name>
<evidence type="ECO:0000313" key="7">
    <source>
        <dbReference type="Proteomes" id="UP001591681"/>
    </source>
</evidence>
<dbReference type="Pfam" id="PF13855">
    <property type="entry name" value="LRR_8"/>
    <property type="match status" value="4"/>
</dbReference>
<dbReference type="FunFam" id="3.80.10.10:FF:001164">
    <property type="entry name" value="GH01279p"/>
    <property type="match status" value="1"/>
</dbReference>
<proteinExistence type="predicted"/>
<dbReference type="PRINTS" id="PR00019">
    <property type="entry name" value="LEURICHRPT"/>
</dbReference>
<dbReference type="InterPro" id="IPR001611">
    <property type="entry name" value="Leu-rich_rpt"/>
</dbReference>
<evidence type="ECO:0000256" key="2">
    <source>
        <dbReference type="ARBA" id="ARBA00022729"/>
    </source>
</evidence>
<feature type="domain" description="LRRCT" evidence="5">
    <location>
        <begin position="394"/>
        <end position="446"/>
    </location>
</feature>
<reference evidence="6 7" key="1">
    <citation type="submission" date="2024-09" db="EMBL/GenBank/DDBJ databases">
        <title>A chromosome-level genome assembly of Gray's grenadier anchovy, Coilia grayii.</title>
        <authorList>
            <person name="Fu Z."/>
        </authorList>
    </citation>
    <scope>NUCLEOTIDE SEQUENCE [LARGE SCALE GENOMIC DNA]</scope>
    <source>
        <strain evidence="6">G4</strain>
        <tissue evidence="6">Muscle</tissue>
    </source>
</reference>
<dbReference type="SUPFAM" id="SSF52058">
    <property type="entry name" value="L domain-like"/>
    <property type="match status" value="1"/>
</dbReference>
<keyword evidence="3" id="KW-0677">Repeat</keyword>
<organism evidence="6 7">
    <name type="scientific">Coilia grayii</name>
    <name type="common">Gray's grenadier anchovy</name>
    <dbReference type="NCBI Taxonomy" id="363190"/>
    <lineage>
        <taxon>Eukaryota</taxon>
        <taxon>Metazoa</taxon>
        <taxon>Chordata</taxon>
        <taxon>Craniata</taxon>
        <taxon>Vertebrata</taxon>
        <taxon>Euteleostomi</taxon>
        <taxon>Actinopterygii</taxon>
        <taxon>Neopterygii</taxon>
        <taxon>Teleostei</taxon>
        <taxon>Clupei</taxon>
        <taxon>Clupeiformes</taxon>
        <taxon>Clupeoidei</taxon>
        <taxon>Engraulidae</taxon>
        <taxon>Coilinae</taxon>
        <taxon>Coilia</taxon>
    </lineage>
</organism>
<dbReference type="SMART" id="SM00364">
    <property type="entry name" value="LRR_BAC"/>
    <property type="match status" value="7"/>
</dbReference>
<keyword evidence="1" id="KW-0433">Leucine-rich repeat</keyword>
<dbReference type="Pfam" id="PF00560">
    <property type="entry name" value="LRR_1"/>
    <property type="match status" value="1"/>
</dbReference>
<dbReference type="InterPro" id="IPR050328">
    <property type="entry name" value="Dev_Immune_Receptor"/>
</dbReference>
<dbReference type="SMART" id="SM00369">
    <property type="entry name" value="LRR_TYP"/>
    <property type="match status" value="12"/>
</dbReference>
<dbReference type="InterPro" id="IPR003591">
    <property type="entry name" value="Leu-rich_rpt_typical-subtyp"/>
</dbReference>
<feature type="chain" id="PRO_5044868029" description="LRRCT domain-containing protein" evidence="4">
    <location>
        <begin position="22"/>
        <end position="530"/>
    </location>
</feature>
<dbReference type="PANTHER" id="PTHR24373:SF397">
    <property type="entry name" value="IG-LIKE DOMAIN-CONTAINING PROTEIN"/>
    <property type="match status" value="1"/>
</dbReference>
<dbReference type="SMART" id="SM00365">
    <property type="entry name" value="LRR_SD22"/>
    <property type="match status" value="7"/>
</dbReference>
<evidence type="ECO:0000259" key="5">
    <source>
        <dbReference type="SMART" id="SM00082"/>
    </source>
</evidence>
<sequence>MIRHSRITLLLLLLRSCCISGCPSQCQCFLGSKVMCSVDQIFLPVTLSAQARELIIITSGLQSIPPNSFETSPQLTKLAIISNPLIPRSISPLAFSGLTALKELEISGNPHLESVDHAMFDKLDNLTRLFLNNNQLLIVEKGLFDKLLKLEVLEVRGNAFIWLPNLLFHNLQNLQSLDLSINKITSVEASLLSGLNQLQSLKLGYNQIMSLPLDLFKHVPGLKQLSLQSNSISKLSEGLFTSLTKLEELNIRDNALTYVEAGTFPSSLKELNLQGNQLTSLSLGNLSLLTDLVLSKNSLSYLPSNLFENITSLERLDLSENQLLSLPITLFSGLSKIISIHLHKNNLTSLEADLFQDQEAIERLTLSDNQLNNLPQGFFDPFLETRNVMSLRGNPWHCDCNFTYLYEWLEFGSFLVEDVSQTYCKGPATLRGQSLMSVERDQLVCSYNSSTSKPVFADSLQSLDKENSPQDQTNQCSMQKNNGVYSVKCTVTKCSNIKIEAHIYGPDGRTTDYEWSETSQCVKGTITVNV</sequence>
<evidence type="ECO:0000256" key="4">
    <source>
        <dbReference type="SAM" id="SignalP"/>
    </source>
</evidence>
<dbReference type="Gene3D" id="3.80.10.10">
    <property type="entry name" value="Ribonuclease Inhibitor"/>
    <property type="match status" value="2"/>
</dbReference>
<comment type="caution">
    <text evidence="6">The sequence shown here is derived from an EMBL/GenBank/DDBJ whole genome shotgun (WGS) entry which is preliminary data.</text>
</comment>
<dbReference type="SMART" id="SM00082">
    <property type="entry name" value="LRRCT"/>
    <property type="match status" value="1"/>
</dbReference>
<dbReference type="Proteomes" id="UP001591681">
    <property type="component" value="Unassembled WGS sequence"/>
</dbReference>
<gene>
    <name evidence="6" type="ORF">ACEWY4_006940</name>
</gene>
<dbReference type="EMBL" id="JBHFQA010000006">
    <property type="protein sequence ID" value="KAL2097733.1"/>
    <property type="molecule type" value="Genomic_DNA"/>
</dbReference>
<dbReference type="InterPro" id="IPR032675">
    <property type="entry name" value="LRR_dom_sf"/>
</dbReference>
<evidence type="ECO:0000313" key="6">
    <source>
        <dbReference type="EMBL" id="KAL2097733.1"/>
    </source>
</evidence>
<evidence type="ECO:0000256" key="3">
    <source>
        <dbReference type="ARBA" id="ARBA00022737"/>
    </source>
</evidence>
<dbReference type="InterPro" id="IPR000483">
    <property type="entry name" value="Cys-rich_flank_reg_C"/>
</dbReference>
<protein>
    <recommendedName>
        <fullName evidence="5">LRRCT domain-containing protein</fullName>
    </recommendedName>
</protein>